<gene>
    <name evidence="1" type="ORF">CDEST_03571</name>
</gene>
<dbReference type="KEGG" id="cdet:87940074"/>
<dbReference type="GeneID" id="87940074"/>
<organism evidence="1 2">
    <name type="scientific">Colletotrichum destructivum</name>
    <dbReference type="NCBI Taxonomy" id="34406"/>
    <lineage>
        <taxon>Eukaryota</taxon>
        <taxon>Fungi</taxon>
        <taxon>Dikarya</taxon>
        <taxon>Ascomycota</taxon>
        <taxon>Pezizomycotina</taxon>
        <taxon>Sordariomycetes</taxon>
        <taxon>Hypocreomycetidae</taxon>
        <taxon>Glomerellales</taxon>
        <taxon>Glomerellaceae</taxon>
        <taxon>Colletotrichum</taxon>
        <taxon>Colletotrichum destructivum species complex</taxon>
    </lineage>
</organism>
<protein>
    <submittedName>
        <fullName evidence="1">Uncharacterized protein</fullName>
    </submittedName>
</protein>
<dbReference type="RefSeq" id="XP_062775781.1">
    <property type="nucleotide sequence ID" value="XM_062919730.1"/>
</dbReference>
<evidence type="ECO:0000313" key="1">
    <source>
        <dbReference type="EMBL" id="WQF78557.1"/>
    </source>
</evidence>
<sequence>MDAFDFKSSPEKAFIRYVRVEPNADGLMHLRDRWIPGMVNHYPALEALDILTHALLLEWTWWIPEVYAAQSLRSLVWIISTATARHTMIDIINVIGNEPTRFTDKSEEDQMEAMRHNGHLLLVANFSERIVRMLTAKT</sequence>
<evidence type="ECO:0000313" key="2">
    <source>
        <dbReference type="Proteomes" id="UP001322277"/>
    </source>
</evidence>
<reference evidence="2" key="1">
    <citation type="journal article" date="2023" name="bioRxiv">
        <title>Complete genome of the Medicago anthracnose fungus, Colletotrichum destructivum, reveals a mini-chromosome-like region within a core chromosome.</title>
        <authorList>
            <person name="Lapalu N."/>
            <person name="Simon A."/>
            <person name="Lu A."/>
            <person name="Plaumann P.-L."/>
            <person name="Amselem J."/>
            <person name="Pigne S."/>
            <person name="Auger A."/>
            <person name="Koch C."/>
            <person name="Dallery J.-F."/>
            <person name="O'Connell R.J."/>
        </authorList>
    </citation>
    <scope>NUCLEOTIDE SEQUENCE [LARGE SCALE GENOMIC DNA]</scope>
    <source>
        <strain evidence="2">CBS 520.97</strain>
    </source>
</reference>
<accession>A0AAX4I603</accession>
<dbReference type="Proteomes" id="UP001322277">
    <property type="component" value="Chromosome 2"/>
</dbReference>
<proteinExistence type="predicted"/>
<dbReference type="EMBL" id="CP137306">
    <property type="protein sequence ID" value="WQF78557.1"/>
    <property type="molecule type" value="Genomic_DNA"/>
</dbReference>
<dbReference type="AlphaFoldDB" id="A0AAX4I603"/>
<name>A0AAX4I603_9PEZI</name>
<keyword evidence="2" id="KW-1185">Reference proteome</keyword>